<dbReference type="InterPro" id="IPR029058">
    <property type="entry name" value="AB_hydrolase_fold"/>
</dbReference>
<dbReference type="Gene3D" id="3.40.50.1820">
    <property type="entry name" value="alpha/beta hydrolase"/>
    <property type="match status" value="1"/>
</dbReference>
<evidence type="ECO:0000313" key="5">
    <source>
        <dbReference type="Proteomes" id="UP000004931"/>
    </source>
</evidence>
<keyword evidence="1" id="KW-0378">Hydrolase</keyword>
<dbReference type="STRING" id="247633.GP2143_05645"/>
<evidence type="ECO:0000256" key="3">
    <source>
        <dbReference type="ARBA" id="ARBA00023098"/>
    </source>
</evidence>
<dbReference type="SUPFAM" id="SSF53474">
    <property type="entry name" value="alpha/beta-Hydrolases"/>
    <property type="match status" value="1"/>
</dbReference>
<comment type="caution">
    <text evidence="4">The sequence shown here is derived from an EMBL/GenBank/DDBJ whole genome shotgun (WGS) entry which is preliminary data.</text>
</comment>
<evidence type="ECO:0000313" key="4">
    <source>
        <dbReference type="EMBL" id="EAW31909.1"/>
    </source>
</evidence>
<evidence type="ECO:0000256" key="2">
    <source>
        <dbReference type="ARBA" id="ARBA00022963"/>
    </source>
</evidence>
<dbReference type="Pfam" id="PF03403">
    <property type="entry name" value="PAF-AH_p_II"/>
    <property type="match status" value="1"/>
</dbReference>
<keyword evidence="2" id="KW-0442">Lipid degradation</keyword>
<protein>
    <submittedName>
        <fullName evidence="4">Uncharacterized protein</fullName>
    </submittedName>
</protein>
<dbReference type="EMBL" id="AAVT01000002">
    <property type="protein sequence ID" value="EAW31909.1"/>
    <property type="molecule type" value="Genomic_DNA"/>
</dbReference>
<evidence type="ECO:0000256" key="1">
    <source>
        <dbReference type="ARBA" id="ARBA00022801"/>
    </source>
</evidence>
<accession>A0YBH9</accession>
<sequence length="506" mass="55040">MNSNSLWLNVCLIGLLTACTSEQQHSSAELPIPQPQLLAEKSYAVGSSTSFIHDASRPYDSVAGINSGVRTLITELWYPVDRGTLQTQPSHYRRATYGDYVFGNFAMHRKMMTDTTFFHLTPSTVREGVTDAEIDAAISELFYRERHSYIDAPLTTSPGKLPVVVMSHGDAGSRYNMETVSEYLAANGYVVIAPEHTGNSPYSMTGSDPALALENGDPQFRLVMEPVLALLDDEGAYGSSDNYGQSFTPLSNASDPVQALVKLDQSLLQRLNDLRAALDQLEQMNTSGPFAGRLDLGRIGLLGRSFGGTTTLVGLAMEDRFTAGFAVVPPGWTDQRAVLSPDTLVPVDKESALLSVAGSHPLTSFSKPTFLLSGADDGLIIGMSAQQAKASGTIKPTVGNPHPDLRQAFEKATVPVVWGLLENSNHSTFGVSAGYWWPNLKPDTQLRTFNPSESFTLIAPAVAHKMQQEMALAFFDVTIRQEQSALADILDQRYQHQGLTLEARNF</sequence>
<dbReference type="GO" id="GO:0016042">
    <property type="term" value="P:lipid catabolic process"/>
    <property type="evidence" value="ECO:0007669"/>
    <property type="project" value="UniProtKB-KW"/>
</dbReference>
<keyword evidence="5" id="KW-1185">Reference proteome</keyword>
<organism evidence="4 5">
    <name type="scientific">marine gamma proteobacterium HTCC2143</name>
    <dbReference type="NCBI Taxonomy" id="247633"/>
    <lineage>
        <taxon>Bacteria</taxon>
        <taxon>Pseudomonadati</taxon>
        <taxon>Pseudomonadota</taxon>
        <taxon>Gammaproteobacteria</taxon>
        <taxon>Cellvibrionales</taxon>
        <taxon>Spongiibacteraceae</taxon>
        <taxon>BD1-7 clade</taxon>
    </lineage>
</organism>
<gene>
    <name evidence="4" type="ORF">GP2143_05645</name>
</gene>
<dbReference type="PANTHER" id="PTHR10272">
    <property type="entry name" value="PLATELET-ACTIVATING FACTOR ACETYLHYDROLASE"/>
    <property type="match status" value="1"/>
</dbReference>
<dbReference type="PANTHER" id="PTHR10272:SF0">
    <property type="entry name" value="PLATELET-ACTIVATING FACTOR ACETYLHYDROLASE"/>
    <property type="match status" value="1"/>
</dbReference>
<dbReference type="Proteomes" id="UP000004931">
    <property type="component" value="Unassembled WGS sequence"/>
</dbReference>
<proteinExistence type="predicted"/>
<dbReference type="GO" id="GO:0003847">
    <property type="term" value="F:1-alkyl-2-acetylglycerophosphocholine esterase activity"/>
    <property type="evidence" value="ECO:0007669"/>
    <property type="project" value="TreeGrafter"/>
</dbReference>
<dbReference type="AlphaFoldDB" id="A0YBH9"/>
<dbReference type="OrthoDB" id="192696at2"/>
<keyword evidence="3" id="KW-0443">Lipid metabolism</keyword>
<name>A0YBH9_9GAMM</name>
<dbReference type="eggNOG" id="COG4188">
    <property type="taxonomic scope" value="Bacteria"/>
</dbReference>
<reference evidence="4 5" key="1">
    <citation type="journal article" date="2010" name="J. Bacteriol.">
        <title>Genome sequence of the oligotrophic marine Gammaproteobacterium HTCC2143, isolated from the Oregon Coast.</title>
        <authorList>
            <person name="Oh H.M."/>
            <person name="Kang I."/>
            <person name="Ferriera S."/>
            <person name="Giovannoni S.J."/>
            <person name="Cho J.C."/>
        </authorList>
    </citation>
    <scope>NUCLEOTIDE SEQUENCE [LARGE SCALE GENOMIC DNA]</scope>
    <source>
        <strain evidence="4 5">HTCC2143</strain>
    </source>
</reference>